<evidence type="ECO:0000313" key="3">
    <source>
        <dbReference type="Proteomes" id="UP000807504"/>
    </source>
</evidence>
<dbReference type="OrthoDB" id="6430709at2759"/>
<dbReference type="Pfam" id="PF10163">
    <property type="entry name" value="EnY2"/>
    <property type="match status" value="1"/>
</dbReference>
<dbReference type="Gene3D" id="1.10.246.140">
    <property type="match status" value="1"/>
</dbReference>
<evidence type="ECO:0008006" key="4">
    <source>
        <dbReference type="Google" id="ProtNLM"/>
    </source>
</evidence>
<dbReference type="Proteomes" id="UP000807504">
    <property type="component" value="Unassembled WGS sequence"/>
</dbReference>
<dbReference type="GO" id="GO:0003713">
    <property type="term" value="F:transcription coactivator activity"/>
    <property type="evidence" value="ECO:0007669"/>
    <property type="project" value="InterPro"/>
</dbReference>
<comment type="caution">
    <text evidence="2">The sequence shown here is derived from an EMBL/GenBank/DDBJ whole genome shotgun (WGS) entry which is preliminary data.</text>
</comment>
<dbReference type="InterPro" id="IPR018783">
    <property type="entry name" value="TF_ENY2"/>
</dbReference>
<dbReference type="AlphaFoldDB" id="A0A8T0FNB7"/>
<dbReference type="GO" id="GO:0005643">
    <property type="term" value="C:nuclear pore"/>
    <property type="evidence" value="ECO:0007669"/>
    <property type="project" value="InterPro"/>
</dbReference>
<proteinExistence type="predicted"/>
<evidence type="ECO:0000313" key="2">
    <source>
        <dbReference type="EMBL" id="KAF8791845.1"/>
    </source>
</evidence>
<dbReference type="PANTHER" id="PTHR12514">
    <property type="entry name" value="ENHANCER OF YELLOW 2 TRANSCRIPTION FACTOR"/>
    <property type="match status" value="1"/>
</dbReference>
<feature type="compositionally biased region" description="Basic and acidic residues" evidence="1">
    <location>
        <begin position="35"/>
        <end position="51"/>
    </location>
</feature>
<dbReference type="InterPro" id="IPR038212">
    <property type="entry name" value="TF_EnY2_sf"/>
</dbReference>
<reference evidence="2" key="1">
    <citation type="journal article" date="2020" name="bioRxiv">
        <title>Chromosome-level reference genome of the European wasp spider Argiope bruennichi: a resource for studies on range expansion and evolutionary adaptation.</title>
        <authorList>
            <person name="Sheffer M.M."/>
            <person name="Hoppe A."/>
            <person name="Krehenwinkel H."/>
            <person name="Uhl G."/>
            <person name="Kuss A.W."/>
            <person name="Jensen L."/>
            <person name="Jensen C."/>
            <person name="Gillespie R.G."/>
            <person name="Hoff K.J."/>
            <person name="Prost S."/>
        </authorList>
    </citation>
    <scope>NUCLEOTIDE SEQUENCE</scope>
</reference>
<dbReference type="EMBL" id="JABXBU010000003">
    <property type="protein sequence ID" value="KAF8791845.1"/>
    <property type="molecule type" value="Genomic_DNA"/>
</dbReference>
<organism evidence="2 3">
    <name type="scientific">Argiope bruennichi</name>
    <name type="common">Wasp spider</name>
    <name type="synonym">Aranea bruennichi</name>
    <dbReference type="NCBI Taxonomy" id="94029"/>
    <lineage>
        <taxon>Eukaryota</taxon>
        <taxon>Metazoa</taxon>
        <taxon>Ecdysozoa</taxon>
        <taxon>Arthropoda</taxon>
        <taxon>Chelicerata</taxon>
        <taxon>Arachnida</taxon>
        <taxon>Araneae</taxon>
        <taxon>Araneomorphae</taxon>
        <taxon>Entelegynae</taxon>
        <taxon>Araneoidea</taxon>
        <taxon>Araneidae</taxon>
        <taxon>Argiope</taxon>
    </lineage>
</organism>
<accession>A0A8T0FNB7</accession>
<sequence length="145" mass="16533">MAGPVKIPDCVMEAGTSSEESDSMDYSVASNSDHASPEDESNHDSSEVRDEHHALAYEIVRRKLIETGQMERLKELMERRLLEVGWRSRMLGKCRAIALRTGQNTTYEMLYQPLKDEGKDMIPSSVKYDLLQKIVCSYETANRMN</sequence>
<dbReference type="GO" id="GO:0006406">
    <property type="term" value="P:mRNA export from nucleus"/>
    <property type="evidence" value="ECO:0007669"/>
    <property type="project" value="InterPro"/>
</dbReference>
<evidence type="ECO:0000256" key="1">
    <source>
        <dbReference type="SAM" id="MobiDB-lite"/>
    </source>
</evidence>
<feature type="region of interest" description="Disordered" evidence="1">
    <location>
        <begin position="1"/>
        <end position="51"/>
    </location>
</feature>
<name>A0A8T0FNB7_ARGBR</name>
<reference evidence="2" key="2">
    <citation type="submission" date="2020-06" db="EMBL/GenBank/DDBJ databases">
        <authorList>
            <person name="Sheffer M."/>
        </authorList>
    </citation>
    <scope>NUCLEOTIDE SEQUENCE</scope>
</reference>
<protein>
    <recommendedName>
        <fullName evidence="4">Transcription and mRNA export factor ENY2</fullName>
    </recommendedName>
</protein>
<dbReference type="GO" id="GO:0000124">
    <property type="term" value="C:SAGA complex"/>
    <property type="evidence" value="ECO:0007669"/>
    <property type="project" value="InterPro"/>
</dbReference>
<gene>
    <name evidence="2" type="ORF">HNY73_003516</name>
</gene>
<keyword evidence="3" id="KW-1185">Reference proteome</keyword>
<dbReference type="OMA" id="PEDESNH"/>